<dbReference type="AlphaFoldDB" id="A0A654U067"/>
<feature type="compositionally biased region" description="Low complexity" evidence="1">
    <location>
        <begin position="10"/>
        <end position="23"/>
    </location>
</feature>
<dbReference type="EMBL" id="CGCX01000468">
    <property type="protein sequence ID" value="CFR76717.1"/>
    <property type="molecule type" value="Genomic_DNA"/>
</dbReference>
<protein>
    <submittedName>
        <fullName evidence="2">Uncharacterized protein</fullName>
    </submittedName>
</protein>
<accession>A0A654U067</accession>
<proteinExistence type="predicted"/>
<dbReference type="Proteomes" id="UP000046680">
    <property type="component" value="Unassembled WGS sequence"/>
</dbReference>
<organism evidence="2 3">
    <name type="scientific">Mycobacterium tuberculosis</name>
    <dbReference type="NCBI Taxonomy" id="1773"/>
    <lineage>
        <taxon>Bacteria</taxon>
        <taxon>Bacillati</taxon>
        <taxon>Actinomycetota</taxon>
        <taxon>Actinomycetes</taxon>
        <taxon>Mycobacteriales</taxon>
        <taxon>Mycobacteriaceae</taxon>
        <taxon>Mycobacterium</taxon>
        <taxon>Mycobacterium tuberculosis complex</taxon>
    </lineage>
</organism>
<evidence type="ECO:0000313" key="2">
    <source>
        <dbReference type="EMBL" id="CFR76717.1"/>
    </source>
</evidence>
<feature type="region of interest" description="Disordered" evidence="1">
    <location>
        <begin position="1"/>
        <end position="23"/>
    </location>
</feature>
<sequence>MGVIQPERVSYTSTRSCSGRSTSARAVPIAPAPVIRIAALESMPAVRSNAVCVTRAAMIGDSYRSFADERAMLMTGNPSAQPTILA</sequence>
<evidence type="ECO:0000313" key="3">
    <source>
        <dbReference type="Proteomes" id="UP000046680"/>
    </source>
</evidence>
<evidence type="ECO:0000256" key="1">
    <source>
        <dbReference type="SAM" id="MobiDB-lite"/>
    </source>
</evidence>
<gene>
    <name evidence="2" type="ORF">ERS007657_01503</name>
</gene>
<reference evidence="2 3" key="1">
    <citation type="submission" date="2015-03" db="EMBL/GenBank/DDBJ databases">
        <authorList>
            <consortium name="Pathogen Informatics"/>
        </authorList>
    </citation>
    <scope>NUCLEOTIDE SEQUENCE [LARGE SCALE GENOMIC DNA]</scope>
    <source>
        <strain evidence="2 3">C09601061</strain>
    </source>
</reference>
<name>A0A654U067_MYCTX</name>